<evidence type="ECO:0000259" key="8">
    <source>
        <dbReference type="Pfam" id="PF17676"/>
    </source>
</evidence>
<accession>A0A4Y7R968</accession>
<dbReference type="GO" id="GO:0008236">
    <property type="term" value="F:serine-type peptidase activity"/>
    <property type="evidence" value="ECO:0007669"/>
    <property type="project" value="UniProtKB-KW"/>
</dbReference>
<organism evidence="9 10">
    <name type="scientific">Pelotomaculum schinkii</name>
    <dbReference type="NCBI Taxonomy" id="78350"/>
    <lineage>
        <taxon>Bacteria</taxon>
        <taxon>Bacillati</taxon>
        <taxon>Bacillota</taxon>
        <taxon>Clostridia</taxon>
        <taxon>Eubacteriales</taxon>
        <taxon>Desulfotomaculaceae</taxon>
        <taxon>Pelotomaculum</taxon>
    </lineage>
</organism>
<keyword evidence="4 9" id="KW-0378">Hydrolase</keyword>
<feature type="active site" description="Charge relay system" evidence="6">
    <location>
        <position position="177"/>
    </location>
</feature>
<evidence type="ECO:0000256" key="4">
    <source>
        <dbReference type="ARBA" id="ARBA00022801"/>
    </source>
</evidence>
<name>A0A4Y7R968_9FIRM</name>
<evidence type="ECO:0000256" key="3">
    <source>
        <dbReference type="ARBA" id="ARBA00022670"/>
    </source>
</evidence>
<dbReference type="CDD" id="cd07025">
    <property type="entry name" value="Peptidase_S66"/>
    <property type="match status" value="1"/>
</dbReference>
<evidence type="ECO:0000313" key="10">
    <source>
        <dbReference type="Proteomes" id="UP000298324"/>
    </source>
</evidence>
<comment type="similarity">
    <text evidence="1">Belongs to the peptidase S66 family.</text>
</comment>
<dbReference type="InterPro" id="IPR027478">
    <property type="entry name" value="LdcA_N"/>
</dbReference>
<dbReference type="Pfam" id="PF17676">
    <property type="entry name" value="Peptidase_S66C"/>
    <property type="match status" value="1"/>
</dbReference>
<protein>
    <submittedName>
        <fullName evidence="9">Putative murein peptide carboxypeptidase</fullName>
        <ecNumber evidence="9">3.4.16.-</ecNumber>
    </submittedName>
</protein>
<evidence type="ECO:0000256" key="5">
    <source>
        <dbReference type="ARBA" id="ARBA00022825"/>
    </source>
</evidence>
<feature type="domain" description="LD-carboxypeptidase N-terminal" evidence="7">
    <location>
        <begin position="2"/>
        <end position="97"/>
    </location>
</feature>
<evidence type="ECO:0000256" key="6">
    <source>
        <dbReference type="PIRSR" id="PIRSR028757-1"/>
    </source>
</evidence>
<dbReference type="PANTHER" id="PTHR30237">
    <property type="entry name" value="MURAMOYLTETRAPEPTIDE CARBOXYPEPTIDASE"/>
    <property type="match status" value="1"/>
</dbReference>
<dbReference type="InterPro" id="IPR040449">
    <property type="entry name" value="Peptidase_S66_N"/>
</dbReference>
<dbReference type="InterPro" id="IPR003507">
    <property type="entry name" value="S66_fam"/>
</dbReference>
<comment type="caution">
    <text evidence="9">The sequence shown here is derived from an EMBL/GenBank/DDBJ whole genome shotgun (WGS) entry which is preliminary data.</text>
</comment>
<dbReference type="PIRSF" id="PIRSF028757">
    <property type="entry name" value="LD-carboxypeptidase"/>
    <property type="match status" value="1"/>
</dbReference>
<keyword evidence="2 9" id="KW-0121">Carboxypeptidase</keyword>
<dbReference type="Pfam" id="PF02016">
    <property type="entry name" value="Peptidase_S66"/>
    <property type="match status" value="1"/>
</dbReference>
<dbReference type="EMBL" id="QFGA01000002">
    <property type="protein sequence ID" value="TEB05347.1"/>
    <property type="molecule type" value="Genomic_DNA"/>
</dbReference>
<keyword evidence="5" id="KW-0720">Serine protease</keyword>
<keyword evidence="3" id="KW-0645">Protease</keyword>
<dbReference type="InterPro" id="IPR027461">
    <property type="entry name" value="Carboxypeptidase_A_C_sf"/>
</dbReference>
<proteinExistence type="inferred from homology"/>
<dbReference type="AlphaFoldDB" id="A0A4Y7R968"/>
<dbReference type="Gene3D" id="3.50.30.60">
    <property type="entry name" value="LD-carboxypeptidase A C-terminal domain-like"/>
    <property type="match status" value="1"/>
</dbReference>
<dbReference type="PANTHER" id="PTHR30237:SF2">
    <property type="entry name" value="MUREIN TETRAPEPTIDE CARBOXYPEPTIDASE"/>
    <property type="match status" value="1"/>
</dbReference>
<dbReference type="GO" id="GO:0004180">
    <property type="term" value="F:carboxypeptidase activity"/>
    <property type="evidence" value="ECO:0007669"/>
    <property type="project" value="UniProtKB-KW"/>
</dbReference>
<feature type="active site" description="Nucleophile" evidence="6">
    <location>
        <position position="77"/>
    </location>
</feature>
<dbReference type="InterPro" id="IPR040921">
    <property type="entry name" value="Peptidase_S66C"/>
</dbReference>
<reference evidence="9 10" key="1">
    <citation type="journal article" date="2018" name="Environ. Microbiol.">
        <title>Novel energy conservation strategies and behaviour of Pelotomaculum schinkii driving syntrophic propionate catabolism.</title>
        <authorList>
            <person name="Hidalgo-Ahumada C.A.P."/>
            <person name="Nobu M.K."/>
            <person name="Narihiro T."/>
            <person name="Tamaki H."/>
            <person name="Liu W.T."/>
            <person name="Kamagata Y."/>
            <person name="Stams A.J.M."/>
            <person name="Imachi H."/>
            <person name="Sousa D.Z."/>
        </authorList>
    </citation>
    <scope>NUCLEOTIDE SEQUENCE [LARGE SCALE GENOMIC DNA]</scope>
    <source>
        <strain evidence="9 10">HH</strain>
    </source>
</reference>
<dbReference type="Gene3D" id="3.40.50.10740">
    <property type="entry name" value="Class I glutamine amidotransferase-like"/>
    <property type="match status" value="1"/>
</dbReference>
<evidence type="ECO:0000256" key="2">
    <source>
        <dbReference type="ARBA" id="ARBA00022645"/>
    </source>
</evidence>
<feature type="domain" description="LD-carboxypeptidase C-terminal" evidence="8">
    <location>
        <begin position="146"/>
        <end position="262"/>
    </location>
</feature>
<gene>
    <name evidence="9" type="primary">ykfA</name>
    <name evidence="9" type="ORF">Psch_02388</name>
</gene>
<keyword evidence="10" id="KW-1185">Reference proteome</keyword>
<dbReference type="SUPFAM" id="SSF141986">
    <property type="entry name" value="LD-carboxypeptidase A C-terminal domain-like"/>
    <property type="match status" value="1"/>
</dbReference>
<dbReference type="EC" id="3.4.16.-" evidence="9"/>
<dbReference type="InterPro" id="IPR029062">
    <property type="entry name" value="Class_I_gatase-like"/>
</dbReference>
<evidence type="ECO:0000256" key="1">
    <source>
        <dbReference type="ARBA" id="ARBA00010233"/>
    </source>
</evidence>
<evidence type="ECO:0000313" key="9">
    <source>
        <dbReference type="EMBL" id="TEB05347.1"/>
    </source>
</evidence>
<dbReference type="Proteomes" id="UP000298324">
    <property type="component" value="Unassembled WGS sequence"/>
</dbReference>
<sequence length="278" mass="30193">MLEELGFQVAVAPNALKKNRYLAGTDTERLSDLRHMFLEPAIDGLLCLRGGYGCMRLLSQIDYRVVRNNPKILVGYSDITALQLAIWKHAGLVTFSGPMLVSDFGRGAGAYTINHFYKALTSPFTLGVIPPAPDTRCEVIRPGRASGRLLGGNLTLIAATLGTPYEIDTRGAILFLEDVDEQPYRVDRMLQQLRLAGKFRFVAGVVFGEFAGCEAEENTSSFSLLEVLKDAMKDTAVPCYYGLATGHGVNKATLPLGVKAEIDAAECILTITESATII</sequence>
<feature type="active site" description="Charge relay system" evidence="6">
    <location>
        <position position="247"/>
    </location>
</feature>
<dbReference type="GO" id="GO:0006508">
    <property type="term" value="P:proteolysis"/>
    <property type="evidence" value="ECO:0007669"/>
    <property type="project" value="UniProtKB-KW"/>
</dbReference>
<dbReference type="SUPFAM" id="SSF52317">
    <property type="entry name" value="Class I glutamine amidotransferase-like"/>
    <property type="match status" value="1"/>
</dbReference>
<evidence type="ECO:0000259" key="7">
    <source>
        <dbReference type="Pfam" id="PF02016"/>
    </source>
</evidence>